<keyword evidence="3" id="KW-1185">Reference proteome</keyword>
<protein>
    <recommendedName>
        <fullName evidence="4">Bacteriocin biosynthesis cyclodehydratase domain-containing protein</fullName>
    </recommendedName>
</protein>
<sequence>MNVFRPRGPMLHSRVTVLRRPSGTVQLGWDPEHAVVLEPAGVAADTVAEFLRLLDGLRSHPHIVWQADGLGIGVEKTLRMLAELDAAGLLVHPRSRPARVHRIHVHGRGPLSEAVATGVRRLGLRPTRSREYPTITAASNWSADVVVLADTLVPDPILVNDLVLYRIPHLPVRMRDGRGIVGPLVLPGGTSCLRCADLTRGDIDPEWPHLAAQLLGRIGHGSAAAITATTALVLRDLEAVVECVTERPPRTLNTTLELDPDTHRIARRHWPVHPACGCRISARAETGAMAGTTTAEAETGSGGTAGGVVAGSAR</sequence>
<evidence type="ECO:0000313" key="3">
    <source>
        <dbReference type="Proteomes" id="UP001601992"/>
    </source>
</evidence>
<comment type="caution">
    <text evidence="2">The sequence shown here is derived from an EMBL/GenBank/DDBJ whole genome shotgun (WGS) entry which is preliminary data.</text>
</comment>
<evidence type="ECO:0000256" key="1">
    <source>
        <dbReference type="SAM" id="MobiDB-lite"/>
    </source>
</evidence>
<name>A0ABW6SB49_9NOCA</name>
<dbReference type="Gene3D" id="3.40.50.720">
    <property type="entry name" value="NAD(P)-binding Rossmann-like Domain"/>
    <property type="match status" value="1"/>
</dbReference>
<dbReference type="EMBL" id="JBIAQY010000019">
    <property type="protein sequence ID" value="MFF3573527.1"/>
    <property type="molecule type" value="Genomic_DNA"/>
</dbReference>
<dbReference type="Proteomes" id="UP001601992">
    <property type="component" value="Unassembled WGS sequence"/>
</dbReference>
<organism evidence="2 3">
    <name type="scientific">Nocardia jiangxiensis</name>
    <dbReference type="NCBI Taxonomy" id="282685"/>
    <lineage>
        <taxon>Bacteria</taxon>
        <taxon>Bacillati</taxon>
        <taxon>Actinomycetota</taxon>
        <taxon>Actinomycetes</taxon>
        <taxon>Mycobacteriales</taxon>
        <taxon>Nocardiaceae</taxon>
        <taxon>Nocardia</taxon>
    </lineage>
</organism>
<feature type="compositionally biased region" description="Gly residues" evidence="1">
    <location>
        <begin position="300"/>
        <end position="314"/>
    </location>
</feature>
<feature type="compositionally biased region" description="Low complexity" evidence="1">
    <location>
        <begin position="290"/>
        <end position="299"/>
    </location>
</feature>
<reference evidence="2 3" key="1">
    <citation type="submission" date="2024-10" db="EMBL/GenBank/DDBJ databases">
        <title>The Natural Products Discovery Center: Release of the First 8490 Sequenced Strains for Exploring Actinobacteria Biosynthetic Diversity.</title>
        <authorList>
            <person name="Kalkreuter E."/>
            <person name="Kautsar S.A."/>
            <person name="Yang D."/>
            <person name="Bader C.D."/>
            <person name="Teijaro C.N."/>
            <person name="Fluegel L."/>
            <person name="Davis C.M."/>
            <person name="Simpson J.R."/>
            <person name="Lauterbach L."/>
            <person name="Steele A.D."/>
            <person name="Gui C."/>
            <person name="Meng S."/>
            <person name="Li G."/>
            <person name="Viehrig K."/>
            <person name="Ye F."/>
            <person name="Su P."/>
            <person name="Kiefer A.F."/>
            <person name="Nichols A."/>
            <person name="Cepeda A.J."/>
            <person name="Yan W."/>
            <person name="Fan B."/>
            <person name="Jiang Y."/>
            <person name="Adhikari A."/>
            <person name="Zheng C.-J."/>
            <person name="Schuster L."/>
            <person name="Cowan T.M."/>
            <person name="Smanski M.J."/>
            <person name="Chevrette M.G."/>
            <person name="De Carvalho L.P.S."/>
            <person name="Shen B."/>
        </authorList>
    </citation>
    <scope>NUCLEOTIDE SEQUENCE [LARGE SCALE GENOMIC DNA]</scope>
    <source>
        <strain evidence="2 3">NPDC002593</strain>
    </source>
</reference>
<evidence type="ECO:0000313" key="2">
    <source>
        <dbReference type="EMBL" id="MFF3573527.1"/>
    </source>
</evidence>
<dbReference type="RefSeq" id="WP_245567997.1">
    <property type="nucleotide sequence ID" value="NZ_JBIAQY010000019.1"/>
</dbReference>
<feature type="region of interest" description="Disordered" evidence="1">
    <location>
        <begin position="290"/>
        <end position="314"/>
    </location>
</feature>
<proteinExistence type="predicted"/>
<evidence type="ECO:0008006" key="4">
    <source>
        <dbReference type="Google" id="ProtNLM"/>
    </source>
</evidence>
<gene>
    <name evidence="2" type="ORF">ACFYXQ_37805</name>
</gene>
<accession>A0ABW6SB49</accession>